<evidence type="ECO:0000313" key="1">
    <source>
        <dbReference type="EMBL" id="MBA0701163.1"/>
    </source>
</evidence>
<keyword evidence="2" id="KW-1185">Reference proteome</keyword>
<dbReference type="Proteomes" id="UP000593577">
    <property type="component" value="Unassembled WGS sequence"/>
</dbReference>
<sequence length="96" mass="11215">MECDNALLVESILTSSAVSSNLAELCLINGYFRRNWKTRIRHIHRSQDMAADQMAKCTYGNQFGLKLFEDPQFRFKRFYNPMVISSIELFDLIVFV</sequence>
<comment type="caution">
    <text evidence="1">The sequence shown here is derived from an EMBL/GenBank/DDBJ whole genome shotgun (WGS) entry which is preliminary data.</text>
</comment>
<organism evidence="1 2">
    <name type="scientific">Gossypium aridum</name>
    <name type="common">American cotton</name>
    <name type="synonym">Erioxylum aridum</name>
    <dbReference type="NCBI Taxonomy" id="34290"/>
    <lineage>
        <taxon>Eukaryota</taxon>
        <taxon>Viridiplantae</taxon>
        <taxon>Streptophyta</taxon>
        <taxon>Embryophyta</taxon>
        <taxon>Tracheophyta</taxon>
        <taxon>Spermatophyta</taxon>
        <taxon>Magnoliopsida</taxon>
        <taxon>eudicotyledons</taxon>
        <taxon>Gunneridae</taxon>
        <taxon>Pentapetalae</taxon>
        <taxon>rosids</taxon>
        <taxon>malvids</taxon>
        <taxon>Malvales</taxon>
        <taxon>Malvaceae</taxon>
        <taxon>Malvoideae</taxon>
        <taxon>Gossypium</taxon>
    </lineage>
</organism>
<protein>
    <recommendedName>
        <fullName evidence="3">RNase H type-1 domain-containing protein</fullName>
    </recommendedName>
</protein>
<evidence type="ECO:0000313" key="2">
    <source>
        <dbReference type="Proteomes" id="UP000593577"/>
    </source>
</evidence>
<dbReference type="AlphaFoldDB" id="A0A7J8YNJ1"/>
<proteinExistence type="predicted"/>
<evidence type="ECO:0008006" key="3">
    <source>
        <dbReference type="Google" id="ProtNLM"/>
    </source>
</evidence>
<gene>
    <name evidence="1" type="ORF">Goari_022265</name>
</gene>
<accession>A0A7J8YNJ1</accession>
<dbReference type="EMBL" id="JABFAA010200106">
    <property type="protein sequence ID" value="MBA0701163.1"/>
    <property type="molecule type" value="Genomic_DNA"/>
</dbReference>
<reference evidence="1 2" key="1">
    <citation type="journal article" date="2019" name="Genome Biol. Evol.">
        <title>Insights into the evolution of the New World diploid cottons (Gossypium, subgenus Houzingenia) based on genome sequencing.</title>
        <authorList>
            <person name="Grover C.E."/>
            <person name="Arick M.A. 2nd"/>
            <person name="Thrash A."/>
            <person name="Conover J.L."/>
            <person name="Sanders W.S."/>
            <person name="Peterson D.G."/>
            <person name="Frelichowski J.E."/>
            <person name="Scheffler J.A."/>
            <person name="Scheffler B.E."/>
            <person name="Wendel J.F."/>
        </authorList>
    </citation>
    <scope>NUCLEOTIDE SEQUENCE [LARGE SCALE GENOMIC DNA]</scope>
    <source>
        <strain evidence="1">185</strain>
        <tissue evidence="1">Leaf</tissue>
    </source>
</reference>
<name>A0A7J8YNJ1_GOSAI</name>